<dbReference type="EMBL" id="AP029170">
    <property type="protein sequence ID" value="BFD45391.1"/>
    <property type="molecule type" value="Genomic_DNA"/>
</dbReference>
<proteinExistence type="predicted"/>
<name>A0AAT9G6F6_9RICK</name>
<organism evidence="1">
    <name type="scientific">Candidatus Tisiphia endosymbiont of Sergentomyia squamirostris</name>
    <dbReference type="NCBI Taxonomy" id="3113639"/>
    <lineage>
        <taxon>Bacteria</taxon>
        <taxon>Pseudomonadati</taxon>
        <taxon>Pseudomonadota</taxon>
        <taxon>Alphaproteobacteria</taxon>
        <taxon>Rickettsiales</taxon>
        <taxon>Rickettsiaceae</taxon>
        <taxon>Rickettsieae</taxon>
        <taxon>Candidatus Tisiphia</taxon>
    </lineage>
</organism>
<protein>
    <submittedName>
        <fullName evidence="1">Uncharacterized protein</fullName>
    </submittedName>
</protein>
<dbReference type="AlphaFoldDB" id="A0AAT9G6F6"/>
<gene>
    <name evidence="1" type="ORF">DMENIID0002_00370</name>
</gene>
<reference evidence="1" key="1">
    <citation type="submission" date="2024-01" db="EMBL/GenBank/DDBJ databases">
        <title>Sequencing the genomes of a sandfly, Sergentomyia squamirostris, and its two endosymbionts.</title>
        <authorList>
            <person name="Itokawa K."/>
            <person name="Sanjoba C."/>
        </authorList>
    </citation>
    <scope>NUCLEOTIDE SEQUENCE</scope>
    <source>
        <strain evidence="1">RiSSQ</strain>
    </source>
</reference>
<sequence>MNREYPYTFLTKGIINYTDNNQNRYEARYTILITPREFRKLGIYQFTYQEGNNSTNT</sequence>
<accession>A0AAT9G6F6</accession>
<evidence type="ECO:0000313" key="1">
    <source>
        <dbReference type="EMBL" id="BFD45391.1"/>
    </source>
</evidence>